<feature type="transmembrane region" description="Helical" evidence="1">
    <location>
        <begin position="80"/>
        <end position="97"/>
    </location>
</feature>
<feature type="transmembrane region" description="Helical" evidence="1">
    <location>
        <begin position="51"/>
        <end position="73"/>
    </location>
</feature>
<proteinExistence type="predicted"/>
<reference evidence="2" key="1">
    <citation type="submission" date="2023-03" db="EMBL/GenBank/DDBJ databases">
        <title>Amycolatopsis taiwanensis NBRC 103393.</title>
        <authorList>
            <person name="Ichikawa N."/>
            <person name="Sato H."/>
            <person name="Tonouchi N."/>
        </authorList>
    </citation>
    <scope>NUCLEOTIDE SEQUENCE</scope>
    <source>
        <strain evidence="2">NBRC 103393</strain>
    </source>
</reference>
<accession>A0A9W6VCL9</accession>
<name>A0A9W6VCL9_9PSEU</name>
<gene>
    <name evidence="2" type="ORF">Atai01_05090</name>
</gene>
<evidence type="ECO:0000313" key="3">
    <source>
        <dbReference type="Proteomes" id="UP001165136"/>
    </source>
</evidence>
<keyword evidence="1" id="KW-0472">Membrane</keyword>
<comment type="caution">
    <text evidence="2">The sequence shown here is derived from an EMBL/GenBank/DDBJ whole genome shotgun (WGS) entry which is preliminary data.</text>
</comment>
<feature type="transmembrane region" description="Helical" evidence="1">
    <location>
        <begin position="117"/>
        <end position="135"/>
    </location>
</feature>
<protein>
    <submittedName>
        <fullName evidence="2">Uncharacterized protein</fullName>
    </submittedName>
</protein>
<dbReference type="Proteomes" id="UP001165136">
    <property type="component" value="Unassembled WGS sequence"/>
</dbReference>
<keyword evidence="1" id="KW-1133">Transmembrane helix</keyword>
<feature type="transmembrane region" description="Helical" evidence="1">
    <location>
        <begin position="20"/>
        <end position="39"/>
    </location>
</feature>
<evidence type="ECO:0000256" key="1">
    <source>
        <dbReference type="SAM" id="Phobius"/>
    </source>
</evidence>
<organism evidence="2 3">
    <name type="scientific">Amycolatopsis taiwanensis</name>
    <dbReference type="NCBI Taxonomy" id="342230"/>
    <lineage>
        <taxon>Bacteria</taxon>
        <taxon>Bacillati</taxon>
        <taxon>Actinomycetota</taxon>
        <taxon>Actinomycetes</taxon>
        <taxon>Pseudonocardiales</taxon>
        <taxon>Pseudonocardiaceae</taxon>
        <taxon>Amycolatopsis</taxon>
    </lineage>
</organism>
<keyword evidence="1" id="KW-0812">Transmembrane</keyword>
<dbReference type="EMBL" id="BSTI01000001">
    <property type="protein sequence ID" value="GLY63890.1"/>
    <property type="molecule type" value="Genomic_DNA"/>
</dbReference>
<keyword evidence="3" id="KW-1185">Reference proteome</keyword>
<sequence length="149" mass="15474">MMSGQHRQQETVQPALPRNLAARSIGALLSVAISVIHVIDQGGFPGSVTPPYVGILFYVLEFAGIVTAILLLAGFVGLGWFLALGISAGPLVCYLFSRGTGLPGYGDDIGNWLEPLGILSLVVEAGLFVLAAAMLKSLVRPGKVRTAGG</sequence>
<dbReference type="AlphaFoldDB" id="A0A9W6VCL9"/>
<evidence type="ECO:0000313" key="2">
    <source>
        <dbReference type="EMBL" id="GLY63890.1"/>
    </source>
</evidence>